<evidence type="ECO:0000256" key="2">
    <source>
        <dbReference type="ARBA" id="ARBA00022679"/>
    </source>
</evidence>
<evidence type="ECO:0000256" key="7">
    <source>
        <dbReference type="ARBA" id="ARBA00023160"/>
    </source>
</evidence>
<keyword evidence="2 8" id="KW-0808">Transferase</keyword>
<dbReference type="GO" id="GO:0005737">
    <property type="term" value="C:cytoplasm"/>
    <property type="evidence" value="ECO:0007669"/>
    <property type="project" value="UniProtKB-SubCell"/>
</dbReference>
<evidence type="ECO:0000259" key="9">
    <source>
        <dbReference type="Pfam" id="PF01648"/>
    </source>
</evidence>
<keyword evidence="7 8" id="KW-0275">Fatty acid biosynthesis</keyword>
<comment type="subcellular location">
    <subcellularLocation>
        <location evidence="8">Cytoplasm</location>
    </subcellularLocation>
</comment>
<comment type="catalytic activity">
    <reaction evidence="8">
        <text>apo-[ACP] + CoA = holo-[ACP] + adenosine 3',5'-bisphosphate + H(+)</text>
        <dbReference type="Rhea" id="RHEA:12068"/>
        <dbReference type="Rhea" id="RHEA-COMP:9685"/>
        <dbReference type="Rhea" id="RHEA-COMP:9690"/>
        <dbReference type="ChEBI" id="CHEBI:15378"/>
        <dbReference type="ChEBI" id="CHEBI:29999"/>
        <dbReference type="ChEBI" id="CHEBI:57287"/>
        <dbReference type="ChEBI" id="CHEBI:58343"/>
        <dbReference type="ChEBI" id="CHEBI:64479"/>
        <dbReference type="EC" id="2.7.8.7"/>
    </reaction>
</comment>
<feature type="domain" description="4'-phosphopantetheinyl transferase" evidence="9">
    <location>
        <begin position="4"/>
        <end position="119"/>
    </location>
</feature>
<keyword evidence="4 8" id="KW-0276">Fatty acid metabolism</keyword>
<keyword evidence="3 8" id="KW-0479">Metal-binding</keyword>
<evidence type="ECO:0000256" key="1">
    <source>
        <dbReference type="ARBA" id="ARBA00022516"/>
    </source>
</evidence>
<dbReference type="Proteomes" id="UP000295135">
    <property type="component" value="Unassembled WGS sequence"/>
</dbReference>
<dbReference type="AlphaFoldDB" id="A0A4R3JY79"/>
<name>A0A4R3JY79_9PROT</name>
<comment type="function">
    <text evidence="8">Transfers the 4'-phosphopantetheine moiety from coenzyme A to a Ser of acyl-carrier-protein.</text>
</comment>
<dbReference type="NCBIfam" id="TIGR00556">
    <property type="entry name" value="pantethn_trn"/>
    <property type="match status" value="1"/>
</dbReference>
<dbReference type="GO" id="GO:0006633">
    <property type="term" value="P:fatty acid biosynthetic process"/>
    <property type="evidence" value="ECO:0007669"/>
    <property type="project" value="UniProtKB-UniRule"/>
</dbReference>
<evidence type="ECO:0000313" key="11">
    <source>
        <dbReference type="Proteomes" id="UP000295135"/>
    </source>
</evidence>
<dbReference type="InterPro" id="IPR002582">
    <property type="entry name" value="ACPS"/>
</dbReference>
<evidence type="ECO:0000256" key="8">
    <source>
        <dbReference type="HAMAP-Rule" id="MF_00101"/>
    </source>
</evidence>
<evidence type="ECO:0000313" key="10">
    <source>
        <dbReference type="EMBL" id="TCS73424.1"/>
    </source>
</evidence>
<comment type="similarity">
    <text evidence="8">Belongs to the P-Pant transferase superfamily. AcpS family.</text>
</comment>
<keyword evidence="1 8" id="KW-0444">Lipid biosynthesis</keyword>
<evidence type="ECO:0000256" key="3">
    <source>
        <dbReference type="ARBA" id="ARBA00022723"/>
    </source>
</evidence>
<dbReference type="Pfam" id="PF01648">
    <property type="entry name" value="ACPS"/>
    <property type="match status" value="1"/>
</dbReference>
<evidence type="ECO:0000256" key="4">
    <source>
        <dbReference type="ARBA" id="ARBA00022832"/>
    </source>
</evidence>
<evidence type="ECO:0000256" key="6">
    <source>
        <dbReference type="ARBA" id="ARBA00023098"/>
    </source>
</evidence>
<sequence length="128" mass="14170">MIFGIGTDLVVIERVRAMHARHGQRLAERMLAPAELPGFDLVPDKPRFLAKRFAAKEAFAKAAGTGMRAPLHLSTIGVRHNALGRPELFFSDELAAWLRRQGVVRSHLSLSDEQEHAMAFVVLESEAS</sequence>
<dbReference type="SUPFAM" id="SSF56214">
    <property type="entry name" value="4'-phosphopantetheinyl transferase"/>
    <property type="match status" value="1"/>
</dbReference>
<dbReference type="OrthoDB" id="517356at2"/>
<dbReference type="NCBIfam" id="TIGR00516">
    <property type="entry name" value="acpS"/>
    <property type="match status" value="1"/>
</dbReference>
<proteinExistence type="inferred from homology"/>
<comment type="caution">
    <text evidence="10">The sequence shown here is derived from an EMBL/GenBank/DDBJ whole genome shotgun (WGS) entry which is preliminary data.</text>
</comment>
<dbReference type="HAMAP" id="MF_00101">
    <property type="entry name" value="AcpS"/>
    <property type="match status" value="1"/>
</dbReference>
<dbReference type="Gene3D" id="3.90.470.20">
    <property type="entry name" value="4'-phosphopantetheinyl transferase domain"/>
    <property type="match status" value="1"/>
</dbReference>
<keyword evidence="8" id="KW-0963">Cytoplasm</keyword>
<dbReference type="InterPro" id="IPR037143">
    <property type="entry name" value="4-PPantetheinyl_Trfase_dom_sf"/>
</dbReference>
<organism evidence="10 11">
    <name type="scientific">Sulfuritortus calidifontis</name>
    <dbReference type="NCBI Taxonomy" id="1914471"/>
    <lineage>
        <taxon>Bacteria</taxon>
        <taxon>Pseudomonadati</taxon>
        <taxon>Pseudomonadota</taxon>
        <taxon>Betaproteobacteria</taxon>
        <taxon>Nitrosomonadales</taxon>
        <taxon>Thiobacillaceae</taxon>
        <taxon>Sulfuritortus</taxon>
    </lineage>
</organism>
<dbReference type="EMBL" id="SLZY01000002">
    <property type="protein sequence ID" value="TCS73424.1"/>
    <property type="molecule type" value="Genomic_DNA"/>
</dbReference>
<evidence type="ECO:0000256" key="5">
    <source>
        <dbReference type="ARBA" id="ARBA00022842"/>
    </source>
</evidence>
<dbReference type="GO" id="GO:0008897">
    <property type="term" value="F:holo-[acyl-carrier-protein] synthase activity"/>
    <property type="evidence" value="ECO:0007669"/>
    <property type="project" value="UniProtKB-UniRule"/>
</dbReference>
<protein>
    <recommendedName>
        <fullName evidence="8">Holo-[acyl-carrier-protein] synthase</fullName>
        <shortName evidence="8">Holo-ACP synthase</shortName>
        <ecNumber evidence="8">2.7.8.7</ecNumber>
    </recommendedName>
    <alternativeName>
        <fullName evidence="8">4'-phosphopantetheinyl transferase AcpS</fullName>
    </alternativeName>
</protein>
<dbReference type="InterPro" id="IPR004568">
    <property type="entry name" value="Ppantetheine-prot_Trfase_dom"/>
</dbReference>
<feature type="binding site" evidence="8">
    <location>
        <position position="57"/>
    </location>
    <ligand>
        <name>Mg(2+)</name>
        <dbReference type="ChEBI" id="CHEBI:18420"/>
    </ligand>
</feature>
<dbReference type="GO" id="GO:0000287">
    <property type="term" value="F:magnesium ion binding"/>
    <property type="evidence" value="ECO:0007669"/>
    <property type="project" value="UniProtKB-UniRule"/>
</dbReference>
<dbReference type="EC" id="2.7.8.7" evidence="8"/>
<keyword evidence="11" id="KW-1185">Reference proteome</keyword>
<gene>
    <name evidence="8" type="primary">acpS</name>
    <name evidence="10" type="ORF">EDC61_102195</name>
</gene>
<keyword evidence="5 8" id="KW-0460">Magnesium</keyword>
<reference evidence="10 11" key="1">
    <citation type="submission" date="2019-03" db="EMBL/GenBank/DDBJ databases">
        <title>Genomic Encyclopedia of Type Strains, Phase IV (KMG-IV): sequencing the most valuable type-strain genomes for metagenomic binning, comparative biology and taxonomic classification.</title>
        <authorList>
            <person name="Goeker M."/>
        </authorList>
    </citation>
    <scope>NUCLEOTIDE SEQUENCE [LARGE SCALE GENOMIC DNA]</scope>
    <source>
        <strain evidence="10 11">DSM 103923</strain>
    </source>
</reference>
<dbReference type="InterPro" id="IPR008278">
    <property type="entry name" value="4-PPantetheinyl_Trfase_dom"/>
</dbReference>
<keyword evidence="6 8" id="KW-0443">Lipid metabolism</keyword>
<accession>A0A4R3JY79</accession>
<comment type="cofactor">
    <cofactor evidence="8">
        <name>Mg(2+)</name>
        <dbReference type="ChEBI" id="CHEBI:18420"/>
    </cofactor>
</comment>
<feature type="binding site" evidence="8">
    <location>
        <position position="8"/>
    </location>
    <ligand>
        <name>Mg(2+)</name>
        <dbReference type="ChEBI" id="CHEBI:18420"/>
    </ligand>
</feature>